<dbReference type="CDD" id="cd16098">
    <property type="entry name" value="FliS"/>
    <property type="match status" value="1"/>
</dbReference>
<proteinExistence type="inferred from homology"/>
<keyword evidence="7" id="KW-1185">Reference proteome</keyword>
<keyword evidence="5" id="KW-0143">Chaperone</keyword>
<keyword evidence="4" id="KW-1005">Bacterial flagellum biogenesis</keyword>
<organism evidence="6 7">
    <name type="scientific">Alkaliphilus hydrothermalis</name>
    <dbReference type="NCBI Taxonomy" id="1482730"/>
    <lineage>
        <taxon>Bacteria</taxon>
        <taxon>Bacillati</taxon>
        <taxon>Bacillota</taxon>
        <taxon>Clostridia</taxon>
        <taxon>Peptostreptococcales</taxon>
        <taxon>Natronincolaceae</taxon>
        <taxon>Alkaliphilus</taxon>
    </lineage>
</organism>
<gene>
    <name evidence="6" type="ORF">JOC73_001976</name>
</gene>
<dbReference type="SUPFAM" id="SSF101116">
    <property type="entry name" value="Flagellar export chaperone FliS"/>
    <property type="match status" value="1"/>
</dbReference>
<comment type="subcellular location">
    <subcellularLocation>
        <location evidence="1">Cytoplasm</location>
        <location evidence="1">Cytosol</location>
    </subcellularLocation>
</comment>
<comment type="similarity">
    <text evidence="2">Belongs to the FliS family.</text>
</comment>
<dbReference type="Gene3D" id="1.20.120.340">
    <property type="entry name" value="Flagellar protein FliS"/>
    <property type="match status" value="1"/>
</dbReference>
<evidence type="ECO:0000256" key="1">
    <source>
        <dbReference type="ARBA" id="ARBA00004514"/>
    </source>
</evidence>
<comment type="caution">
    <text evidence="6">The sequence shown here is derived from an EMBL/GenBank/DDBJ whole genome shotgun (WGS) entry which is preliminary data.</text>
</comment>
<protein>
    <submittedName>
        <fullName evidence="6">Flagellar protein FliS</fullName>
    </submittedName>
</protein>
<dbReference type="Proteomes" id="UP001314796">
    <property type="component" value="Unassembled WGS sequence"/>
</dbReference>
<dbReference type="EMBL" id="JAFBEE010000012">
    <property type="protein sequence ID" value="MBM7615406.1"/>
    <property type="molecule type" value="Genomic_DNA"/>
</dbReference>
<name>A0ABS2NR37_9FIRM</name>
<reference evidence="6 7" key="1">
    <citation type="submission" date="2021-01" db="EMBL/GenBank/DDBJ databases">
        <title>Genomic Encyclopedia of Type Strains, Phase IV (KMG-IV): sequencing the most valuable type-strain genomes for metagenomic binning, comparative biology and taxonomic classification.</title>
        <authorList>
            <person name="Goeker M."/>
        </authorList>
    </citation>
    <scope>NUCLEOTIDE SEQUENCE [LARGE SCALE GENOMIC DNA]</scope>
    <source>
        <strain evidence="6 7">DSM 25890</strain>
    </source>
</reference>
<dbReference type="RefSeq" id="WP_204402572.1">
    <property type="nucleotide sequence ID" value="NZ_JAFBEE010000012.1"/>
</dbReference>
<keyword evidence="6" id="KW-0282">Flagellum</keyword>
<evidence type="ECO:0000256" key="5">
    <source>
        <dbReference type="ARBA" id="ARBA00023186"/>
    </source>
</evidence>
<dbReference type="InterPro" id="IPR003713">
    <property type="entry name" value="FliS"/>
</dbReference>
<keyword evidence="6" id="KW-0966">Cell projection</keyword>
<keyword evidence="6" id="KW-0969">Cilium</keyword>
<evidence type="ECO:0000313" key="7">
    <source>
        <dbReference type="Proteomes" id="UP001314796"/>
    </source>
</evidence>
<dbReference type="InterPro" id="IPR036584">
    <property type="entry name" value="FliS_sf"/>
</dbReference>
<evidence type="ECO:0000256" key="4">
    <source>
        <dbReference type="ARBA" id="ARBA00022795"/>
    </source>
</evidence>
<accession>A0ABS2NR37</accession>
<dbReference type="PANTHER" id="PTHR34773:SF1">
    <property type="entry name" value="FLAGELLAR SECRETION CHAPERONE FLIS"/>
    <property type="match status" value="1"/>
</dbReference>
<dbReference type="PANTHER" id="PTHR34773">
    <property type="entry name" value="FLAGELLAR SECRETION CHAPERONE FLIS"/>
    <property type="match status" value="1"/>
</dbReference>
<evidence type="ECO:0000256" key="3">
    <source>
        <dbReference type="ARBA" id="ARBA00022490"/>
    </source>
</evidence>
<evidence type="ECO:0000256" key="2">
    <source>
        <dbReference type="ARBA" id="ARBA00008787"/>
    </source>
</evidence>
<evidence type="ECO:0000313" key="6">
    <source>
        <dbReference type="EMBL" id="MBM7615406.1"/>
    </source>
</evidence>
<sequence>MKDKNYLLNRITTANGPQLVALLYEELINSLMEATGAMEEGKNEGIQEALARGRDILAELLSTLEGDSEIAKNLRSLYLYVNRLMTEADNYKSGQKLQEAIKVLTPLYEGWRQLGEEQVESSLQKCSGRVTGLTYGKNQLNDFINHDEDKWKKG</sequence>
<keyword evidence="3" id="KW-0963">Cytoplasm</keyword>
<dbReference type="Pfam" id="PF02561">
    <property type="entry name" value="FliS"/>
    <property type="match status" value="1"/>
</dbReference>